<evidence type="ECO:0000313" key="1">
    <source>
        <dbReference type="EMBL" id="SHO52977.1"/>
    </source>
</evidence>
<dbReference type="Proteomes" id="UP000184603">
    <property type="component" value="Unassembled WGS sequence"/>
</dbReference>
<name>A0A1M7YK48_9BACT</name>
<protein>
    <submittedName>
        <fullName evidence="1">Uncharacterized protein</fullName>
    </submittedName>
</protein>
<dbReference type="EMBL" id="FRFE01000044">
    <property type="protein sequence ID" value="SHO52977.1"/>
    <property type="molecule type" value="Genomic_DNA"/>
</dbReference>
<keyword evidence="2" id="KW-1185">Reference proteome</keyword>
<dbReference type="STRING" id="1121416.SAMN02745220_04866"/>
<organism evidence="1 2">
    <name type="scientific">Desulfopila aestuarii DSM 18488</name>
    <dbReference type="NCBI Taxonomy" id="1121416"/>
    <lineage>
        <taxon>Bacteria</taxon>
        <taxon>Pseudomonadati</taxon>
        <taxon>Thermodesulfobacteriota</taxon>
        <taxon>Desulfobulbia</taxon>
        <taxon>Desulfobulbales</taxon>
        <taxon>Desulfocapsaceae</taxon>
        <taxon>Desulfopila</taxon>
    </lineage>
</organism>
<gene>
    <name evidence="1" type="ORF">SAMN02745220_04866</name>
</gene>
<accession>A0A1M7YK48</accession>
<dbReference type="AlphaFoldDB" id="A0A1M7YK48"/>
<evidence type="ECO:0000313" key="2">
    <source>
        <dbReference type="Proteomes" id="UP000184603"/>
    </source>
</evidence>
<proteinExistence type="predicted"/>
<dbReference type="RefSeq" id="WP_073616586.1">
    <property type="nucleotide sequence ID" value="NZ_FRFE01000044.1"/>
</dbReference>
<sequence>MFYVVKTTILDSFFSNPESIPPSFLRESERIMYEICTKVPKPSTERRLYFEHGWCTKSYKWLAHVCGEYPTLQEARAAIIKKLGYDIRLVITQEDTGKDRDVVEIIKIGKYVPLDFDDIFSWSEDIRSRISAETTDDELTAFVEEFEEMVNEHGYTAGNKDDLFCMLETCRQKVPDSWEEILADPK</sequence>
<reference evidence="1 2" key="1">
    <citation type="submission" date="2016-12" db="EMBL/GenBank/DDBJ databases">
        <authorList>
            <person name="Song W.-J."/>
            <person name="Kurnit D.M."/>
        </authorList>
    </citation>
    <scope>NUCLEOTIDE SEQUENCE [LARGE SCALE GENOMIC DNA]</scope>
    <source>
        <strain evidence="1 2">DSM 18488</strain>
    </source>
</reference>